<gene>
    <name evidence="2" type="ORF">C4H11_06360</name>
</gene>
<evidence type="ECO:0000313" key="3">
    <source>
        <dbReference type="Proteomes" id="UP000238304"/>
    </source>
</evidence>
<feature type="domain" description="Exodeoxyribonuclease X-like C-terminal" evidence="1">
    <location>
        <begin position="109"/>
        <end position="136"/>
    </location>
</feature>
<name>A0ABN5IJ64_9BACE</name>
<dbReference type="Proteomes" id="UP000238304">
    <property type="component" value="Chromosome"/>
</dbReference>
<sequence length="284" mass="32503">MANPQIPGITQAEQDLLYSKLSTYNQGRASYKEAGAYLVVLPRPEHLLYSLWVYSPLPERQSVFFVCDLSADVHETLRMASSLCFYSTRCLILVEYNAKRMQSKGDDIISFGKYHGHFLHEILRIDPAYLAWIAFKFRPRIPKQERFVQIARIYHSVSLDIQRRRAKQVTNNNGRFLGKEGERLENLTLTVLGVTVEDNSYKTQVRGTTAYFYVRQVLKLKDASGNLVTFRINARTASRSSCQLPAAEHAYRPGETIRIVSARVARTYVAGSKKYTRLTHIKTA</sequence>
<dbReference type="InterPro" id="IPR046768">
    <property type="entry name" value="ExoX-like_C"/>
</dbReference>
<evidence type="ECO:0000313" key="2">
    <source>
        <dbReference type="EMBL" id="AVM52609.1"/>
    </source>
</evidence>
<proteinExistence type="predicted"/>
<reference evidence="2 3" key="1">
    <citation type="submission" date="2018-02" db="EMBL/GenBank/DDBJ databases">
        <authorList>
            <person name="Holder M.E."/>
            <person name="Ajami N.J."/>
            <person name="Petrosino J.F."/>
        </authorList>
    </citation>
    <scope>NUCLEOTIDE SEQUENCE [LARGE SCALE GENOMIC DNA]</scope>
    <source>
        <strain evidence="2 3">ATCC 33285</strain>
    </source>
</reference>
<accession>A0ABN5IJ64</accession>
<dbReference type="Pfam" id="PF20600">
    <property type="entry name" value="ExoX-like_C"/>
    <property type="match status" value="1"/>
</dbReference>
<protein>
    <recommendedName>
        <fullName evidence="1">Exodeoxyribonuclease X-like C-terminal domain-containing protein</fullName>
    </recommendedName>
</protein>
<evidence type="ECO:0000259" key="1">
    <source>
        <dbReference type="Pfam" id="PF20600"/>
    </source>
</evidence>
<dbReference type="RefSeq" id="WP_106040916.1">
    <property type="nucleotide sequence ID" value="NZ_CP027231.1"/>
</dbReference>
<organism evidence="2 3">
    <name type="scientific">Bacteroides zoogleoformans</name>
    <dbReference type="NCBI Taxonomy" id="28119"/>
    <lineage>
        <taxon>Bacteria</taxon>
        <taxon>Pseudomonadati</taxon>
        <taxon>Bacteroidota</taxon>
        <taxon>Bacteroidia</taxon>
        <taxon>Bacteroidales</taxon>
        <taxon>Bacteroidaceae</taxon>
        <taxon>Bacteroides</taxon>
    </lineage>
</organism>
<dbReference type="EMBL" id="CP027231">
    <property type="protein sequence ID" value="AVM52609.1"/>
    <property type="molecule type" value="Genomic_DNA"/>
</dbReference>
<keyword evidence="3" id="KW-1185">Reference proteome</keyword>